<keyword evidence="4" id="KW-1185">Reference proteome</keyword>
<feature type="transmembrane region" description="Helical" evidence="1">
    <location>
        <begin position="99"/>
        <end position="118"/>
    </location>
</feature>
<dbReference type="Proteomes" id="UP000294772">
    <property type="component" value="Unassembled WGS sequence"/>
</dbReference>
<evidence type="ECO:0000256" key="1">
    <source>
        <dbReference type="SAM" id="Phobius"/>
    </source>
</evidence>
<organism evidence="2 4">
    <name type="scientific">Caldimonas thermodepolymerans</name>
    <dbReference type="NCBI Taxonomy" id="215580"/>
    <lineage>
        <taxon>Bacteria</taxon>
        <taxon>Pseudomonadati</taxon>
        <taxon>Pseudomonadota</taxon>
        <taxon>Betaproteobacteria</taxon>
        <taxon>Burkholderiales</taxon>
        <taxon>Sphaerotilaceae</taxon>
        <taxon>Caldimonas</taxon>
    </lineage>
</organism>
<keyword evidence="1" id="KW-0472">Membrane</keyword>
<dbReference type="RefSeq" id="WP_104356262.1">
    <property type="nucleotide sequence ID" value="NZ_CALFFA010000016.1"/>
</dbReference>
<reference evidence="2 4" key="1">
    <citation type="submission" date="2018-02" db="EMBL/GenBank/DDBJ databases">
        <title>Reclassifiation of [Polyangium] brachysporum DSM 7029 as Guopingzhaonella breviflexa gen. nov., sp. nov., a member of the family Comamonadaceae.</title>
        <authorList>
            <person name="Tang B."/>
        </authorList>
    </citation>
    <scope>NUCLEOTIDE SEQUENCE [LARGE SCALE GENOMIC DNA]</scope>
    <source>
        <strain evidence="2 4">DSM 15344</strain>
    </source>
</reference>
<protein>
    <recommendedName>
        <fullName evidence="6">Integral membrane protein</fullName>
    </recommendedName>
</protein>
<dbReference type="AlphaFoldDB" id="A0A2S5T7P7"/>
<accession>A0A2S5T7P7</accession>
<sequence>MQRERARRVVVSALLALVVFGSWAYAVNFHDPGRRLVAALSQGLFSFAFSLVVMSITEATYARLAGRRWQVPLAVAVPVGTSVVGAALVHLAARTPSPGLTLLGPALVGAAYQTAYVLHLRRRDDRSRDDMQKGLPKEALERGG</sequence>
<evidence type="ECO:0000313" key="2">
    <source>
        <dbReference type="EMBL" id="PPE71001.1"/>
    </source>
</evidence>
<evidence type="ECO:0008006" key="6">
    <source>
        <dbReference type="Google" id="ProtNLM"/>
    </source>
</evidence>
<evidence type="ECO:0000313" key="5">
    <source>
        <dbReference type="Proteomes" id="UP000294772"/>
    </source>
</evidence>
<reference evidence="3 5" key="2">
    <citation type="submission" date="2019-03" db="EMBL/GenBank/DDBJ databases">
        <title>Genomic Encyclopedia of Type Strains, Phase IV (KMG-IV): sequencing the most valuable type-strain genomes for metagenomic binning, comparative biology and taxonomic classification.</title>
        <authorList>
            <person name="Goeker M."/>
        </authorList>
    </citation>
    <scope>NUCLEOTIDE SEQUENCE [LARGE SCALE GENOMIC DNA]</scope>
    <source>
        <strain evidence="3 5">DSM 15264</strain>
    </source>
</reference>
<feature type="transmembrane region" description="Helical" evidence="1">
    <location>
        <begin position="36"/>
        <end position="57"/>
    </location>
</feature>
<keyword evidence="1" id="KW-1133">Transmembrane helix</keyword>
<dbReference type="EMBL" id="SLXF01000004">
    <property type="protein sequence ID" value="TCP07539.1"/>
    <property type="molecule type" value="Genomic_DNA"/>
</dbReference>
<dbReference type="EMBL" id="PSNY01000003">
    <property type="protein sequence ID" value="PPE71001.1"/>
    <property type="molecule type" value="Genomic_DNA"/>
</dbReference>
<dbReference type="Proteomes" id="UP000239406">
    <property type="component" value="Unassembled WGS sequence"/>
</dbReference>
<evidence type="ECO:0000313" key="3">
    <source>
        <dbReference type="EMBL" id="TCP07539.1"/>
    </source>
</evidence>
<feature type="transmembrane region" description="Helical" evidence="1">
    <location>
        <begin position="69"/>
        <end position="93"/>
    </location>
</feature>
<keyword evidence="1" id="KW-0812">Transmembrane</keyword>
<name>A0A2S5T7P7_9BURK</name>
<gene>
    <name evidence="2" type="ORF">C1702_03285</name>
    <name evidence="3" type="ORF">EV676_10494</name>
</gene>
<proteinExistence type="predicted"/>
<comment type="caution">
    <text evidence="2">The sequence shown here is derived from an EMBL/GenBank/DDBJ whole genome shotgun (WGS) entry which is preliminary data.</text>
</comment>
<evidence type="ECO:0000313" key="4">
    <source>
        <dbReference type="Proteomes" id="UP000239406"/>
    </source>
</evidence>